<organism evidence="3 4">
    <name type="scientific">Polyplosphaeria fusca</name>
    <dbReference type="NCBI Taxonomy" id="682080"/>
    <lineage>
        <taxon>Eukaryota</taxon>
        <taxon>Fungi</taxon>
        <taxon>Dikarya</taxon>
        <taxon>Ascomycota</taxon>
        <taxon>Pezizomycotina</taxon>
        <taxon>Dothideomycetes</taxon>
        <taxon>Pleosporomycetidae</taxon>
        <taxon>Pleosporales</taxon>
        <taxon>Tetraplosphaeriaceae</taxon>
        <taxon>Polyplosphaeria</taxon>
    </lineage>
</organism>
<keyword evidence="2" id="KW-0472">Membrane</keyword>
<dbReference type="AlphaFoldDB" id="A0A9P4QS54"/>
<evidence type="ECO:0000256" key="1">
    <source>
        <dbReference type="SAM" id="MobiDB-lite"/>
    </source>
</evidence>
<keyword evidence="2" id="KW-0812">Transmembrane</keyword>
<evidence type="ECO:0000313" key="4">
    <source>
        <dbReference type="Proteomes" id="UP000799444"/>
    </source>
</evidence>
<keyword evidence="4" id="KW-1185">Reference proteome</keyword>
<gene>
    <name evidence="3" type="ORF">EJ04DRAFT_501369</name>
</gene>
<feature type="region of interest" description="Disordered" evidence="1">
    <location>
        <begin position="32"/>
        <end position="67"/>
    </location>
</feature>
<dbReference type="PANTHER" id="PTHR35041">
    <property type="entry name" value="MEDIATOR OF RNA POLYMERASE II TRANSCRIPTION SUBUNIT 1"/>
    <property type="match status" value="1"/>
</dbReference>
<dbReference type="PANTHER" id="PTHR35041:SF3">
    <property type="entry name" value="FORMYLMETHIONINE DEFORMYLASE-LIKE PROTEIN"/>
    <property type="match status" value="1"/>
</dbReference>
<accession>A0A9P4QS54</accession>
<evidence type="ECO:0000256" key="2">
    <source>
        <dbReference type="SAM" id="Phobius"/>
    </source>
</evidence>
<dbReference type="EMBL" id="ML996230">
    <property type="protein sequence ID" value="KAF2729936.1"/>
    <property type="molecule type" value="Genomic_DNA"/>
</dbReference>
<evidence type="ECO:0000313" key="3">
    <source>
        <dbReference type="EMBL" id="KAF2729936.1"/>
    </source>
</evidence>
<feature type="transmembrane region" description="Helical" evidence="2">
    <location>
        <begin position="181"/>
        <end position="200"/>
    </location>
</feature>
<keyword evidence="2" id="KW-1133">Transmembrane helix</keyword>
<reference evidence="3" key="1">
    <citation type="journal article" date="2020" name="Stud. Mycol.">
        <title>101 Dothideomycetes genomes: a test case for predicting lifestyles and emergence of pathogens.</title>
        <authorList>
            <person name="Haridas S."/>
            <person name="Albert R."/>
            <person name="Binder M."/>
            <person name="Bloem J."/>
            <person name="Labutti K."/>
            <person name="Salamov A."/>
            <person name="Andreopoulos B."/>
            <person name="Baker S."/>
            <person name="Barry K."/>
            <person name="Bills G."/>
            <person name="Bluhm B."/>
            <person name="Cannon C."/>
            <person name="Castanera R."/>
            <person name="Culley D."/>
            <person name="Daum C."/>
            <person name="Ezra D."/>
            <person name="Gonzalez J."/>
            <person name="Henrissat B."/>
            <person name="Kuo A."/>
            <person name="Liang C."/>
            <person name="Lipzen A."/>
            <person name="Lutzoni F."/>
            <person name="Magnuson J."/>
            <person name="Mondo S."/>
            <person name="Nolan M."/>
            <person name="Ohm R."/>
            <person name="Pangilinan J."/>
            <person name="Park H.-J."/>
            <person name="Ramirez L."/>
            <person name="Alfaro M."/>
            <person name="Sun H."/>
            <person name="Tritt A."/>
            <person name="Yoshinaga Y."/>
            <person name="Zwiers L.-H."/>
            <person name="Turgeon B."/>
            <person name="Goodwin S."/>
            <person name="Spatafora J."/>
            <person name="Crous P."/>
            <person name="Grigoriev I."/>
        </authorList>
    </citation>
    <scope>NUCLEOTIDE SEQUENCE</scope>
    <source>
        <strain evidence="3">CBS 125425</strain>
    </source>
</reference>
<protein>
    <submittedName>
        <fullName evidence="3">Uncharacterized protein</fullName>
    </submittedName>
</protein>
<sequence>MARMTADPEDSAVQVVEPWKAAALETKSSVSFSPTASPALSPAIQAQPPSSGNLSDAPPLPTDGVQTGWKKRNIPRWKSPLLMILFFIIGLAMSLAHCIYYPKLHGVIVGDSSSQEEKLRFGTAFSFLAQISLAASVWTCFTQWLWRTVDGTEMSVGALNDAFGIDTSVLPFLNYEMLRKLRVGSVMALFAWSLLLPPFFTPATLFVSPSINIHVVHQNMSYPNIASGSEGHRYAYSPPIESNRVKYRNDKSRMFTGPRTILNLIATATASLGEILPIKSSYNTSEYSIGFFAPIVKCAEANSSETDLISGFLRDEMSKPLGTKNETDNVYFSFVPTLNSTDGTIIPNWKPRQQSPSKALNQLWMTFIRLKVDSRGNRIKERHYQVCRLMNSTYNLTFSHDHGFQNISGSYTVNEEVPFPTDAPGRISNMAQHAYSAFLWTLTDQLVGKFSWYVKSNASDSADAPQFGVIESAIQRTSILGSWDLDAFFDLDEEKGLYANNDSAPLGDQRLQDKALAKNRTLDVLIEELSFNTTVSLMHNELLTQNRQATVLVTTGVNRYSYKALGLFIPYGLANLFAFICVLLGVWSYTQDGVYPDKKFQDIVSSAEDPEIIQVVRDRRRSVTMVRRGDSVTWKAGSKGQIT</sequence>
<proteinExistence type="predicted"/>
<dbReference type="Proteomes" id="UP000799444">
    <property type="component" value="Unassembled WGS sequence"/>
</dbReference>
<feature type="transmembrane region" description="Helical" evidence="2">
    <location>
        <begin position="81"/>
        <end position="102"/>
    </location>
</feature>
<name>A0A9P4QS54_9PLEO</name>
<feature type="transmembrane region" description="Helical" evidence="2">
    <location>
        <begin position="568"/>
        <end position="589"/>
    </location>
</feature>
<dbReference type="OrthoDB" id="5322539at2759"/>
<comment type="caution">
    <text evidence="3">The sequence shown here is derived from an EMBL/GenBank/DDBJ whole genome shotgun (WGS) entry which is preliminary data.</text>
</comment>
<feature type="transmembrane region" description="Helical" evidence="2">
    <location>
        <begin position="122"/>
        <end position="146"/>
    </location>
</feature>